<feature type="compositionally biased region" description="Basic and acidic residues" evidence="2">
    <location>
        <begin position="2481"/>
        <end position="2498"/>
    </location>
</feature>
<evidence type="ECO:0000256" key="2">
    <source>
        <dbReference type="SAM" id="MobiDB-lite"/>
    </source>
</evidence>
<feature type="compositionally biased region" description="Polar residues" evidence="2">
    <location>
        <begin position="3771"/>
        <end position="3788"/>
    </location>
</feature>
<dbReference type="PANTHER" id="PTHR13354:SF11">
    <property type="entry name" value="LYSINE-SPECIFIC DEMETHYLASE 9"/>
    <property type="match status" value="1"/>
</dbReference>
<comment type="caution">
    <text evidence="3">The sequence shown here is derived from an EMBL/GenBank/DDBJ whole genome shotgun (WGS) entry which is preliminary data.</text>
</comment>
<feature type="region of interest" description="Disordered" evidence="2">
    <location>
        <begin position="267"/>
        <end position="369"/>
    </location>
</feature>
<evidence type="ECO:0000313" key="3">
    <source>
        <dbReference type="EMBL" id="CAD8057951.1"/>
    </source>
</evidence>
<dbReference type="InterPro" id="IPR026306">
    <property type="entry name" value="RSBN1/Dpy-2/CEP530"/>
</dbReference>
<dbReference type="OrthoDB" id="285236at2759"/>
<feature type="region of interest" description="Disordered" evidence="2">
    <location>
        <begin position="1215"/>
        <end position="1235"/>
    </location>
</feature>
<feature type="region of interest" description="Disordered" evidence="2">
    <location>
        <begin position="2478"/>
        <end position="2510"/>
    </location>
</feature>
<evidence type="ECO:0000256" key="1">
    <source>
        <dbReference type="SAM" id="Coils"/>
    </source>
</evidence>
<proteinExistence type="predicted"/>
<keyword evidence="4" id="KW-1185">Reference proteome</keyword>
<dbReference type="Proteomes" id="UP000692954">
    <property type="component" value="Unassembled WGS sequence"/>
</dbReference>
<feature type="compositionally biased region" description="Basic and acidic residues" evidence="2">
    <location>
        <begin position="777"/>
        <end position="787"/>
    </location>
</feature>
<sequence>MLKKIVLCQAFVLNLKDQWYNQNEKNKWRDSKQLKQNEVSQQQQKYLYILQKKNQNGKTNFSGKYKEYDLYIQTLLFFIYEQLNNAYSVITSMYARSELHQMETNNLDCSPMLGEVSTSIDAWSEILENQDQLNTDSSNLQQLKVALQDFRGSGYEDAQPVLLQFRNSFSDIMSQISSQHLQITPYQRWRKDSAMELQGVVSLLDTAENEKDLEQCCDRIEELINRLMKEREQVRNQCQKGPQITINIINSKADQVRELTKECSDGQGTIIRIKPKDGEDGDQGGQIVIPGKPDGQQQGKEETKKPIQPVQPVRPKPDDRVPEGEDQQQESVSEPSSTTDEEDDEDSTNKKKPADFTNPDPVISKEKENQEPFTEYGYGYWAKFLLAYPKFLPNGKDAPWYFVSRLSANKKDENINMGDRLLAVWLGKGYYHFTTCDQPKNQPNVAQNVNYPEDFDGIWTYIYYSYSVEKKKAVAFIKFGNDDVKKITHEVQNPSTKWVKFTIGGKDQNRYPGFNGQIQQVYFSTKPGVFLDSEEDVIGRLQSQKKQPKDFLPELVTYKVVSNPQQRDPETKEVLSIVGTTKNPKFPHEYAFSGWFKWEAPKQQQDWHNIFRVQIQQPSTDKFLGDRTLSAWVGKQDGGIIHLPTYTFTNLEGAGNPNVIKNIPHQNRHTEWFFVYFGYSRPQKKAVATIQWKQTTDKQEYDNIRHFSVPKFFIFVGKDKQFPGFNGKVALVSFNVGEGSFKPNNDFTGKGDPFNFDSGKKKLIGVQPEIDTEEDPEKQKKPYKVVDDADTDGLTRPSSSEENKPVIEETQEDQNDFVEYGYGFWMRFLTAFPDRLLNGKNAPWYFVSRLTSNMNYKNIEMGDRLLAIWQGQGYYHFTTCDQPKNQANVIQNINYPNDIEGLWTYVYYSYSSEAKKAIAFIKYADQEPRTILHSVQHPAAKKVKFILGGMDNKQYPGFNGLFSQVTFSARPGAFLDTIEDFSDQLKRTIVPKQDLDQFYNHELVSDVVSRKQNDIPDYDEIGGGQEMFPHEYAISGWFKWEQTQQQVWHNVFRVQIKKPSTDRFLGDRTLSCWIGTAQGGILHFPTYTYTNMNGAGNPNMVSNIQHKNRIFDWFFVYFGYSKNLQKAFVGVRFASGIETLEYNNVNHYYAPKFYTFVGKDMHFSGLNGKMGFVNFNLGDGTFRKTPDFKHPDDIFGLQKGEINILKKPDQKKVQPEVDKETGETQIPNSVSDNTPKVTKEFKSEQPLSEYGYGFWMRFLTAYPVKLVNGKNAPWYFVSRLANRPNYDNIAMGDRTLAIWQGQGYYHFTTCNLPGQVNVIKNVNYPADIEGLWTYVYYSYSKQEKKAVAFIQYGATDPIDVVHQVTHPDNTYVKFILGGKDNNRYPAFNGQFQSVVHSASPGAYIGSMDQFKAFLNKQPNPLGSKVPLTTTTLVDSQITRNPGTAPNTQTVEAPFPKEYAFSGWFKWEQPTPQQAWHNIFRVQISQPSTDNSHGDRTLAGWVGTGAGGIIHLTTYSYKNMNGAGPNNLPQNINHKNRHFEWFFVYMGYSKNDKAAYAYVKWRDSEDNLEYKDINHYFAKKYFVFVGKDVQFPGFNGRVASTAFNHGEGSFKKGNDFKHPTDAFRFDKGSQLVPKVDPTKPVVDDKTEYGSKFNNNAPNVDKTLTSNDLLVEYGYGFWARYLTAYPARLINGKNQPWYFVARLTTNVQYDNIRMGDRALAIWQGQGFYHYTTCNQANGNVNVIQNINYPADIEGVWTYIYYSYSAEKKKAVGFIKYGNDEVKSITHSITHPDTRQVRFILGGMDNNRYPAFNGIFTKVSYSHEKGAFIDSLDALKPRIGIVPDVDTPAVNKKIVAGQIERVPTVAHVAETVGDEQTKLPQEYAISGWFRWDKLQGQQPWHNIFRITINSPFSDRFLGDRTLAVWVGTVAGGILHHTTYTYNNMNGAGNNNVIQNIQHKERHLEWFYMYYGYSKKDSKAYAYVKFKDSAETLTFQNINHYLAPKFYVYLGKDPNFQGFNGQIGFVNFNIGKGSFRSGNDFTDDADRFGFSDGSKAIAKPVEPPKPEAIPEADKQVFTSASSVDSPKVDKQTVASDQNLVEYGYGYWMRFLTKFPEQLPNGKNQAWYFVSRLTTNVQYDNIRMGDRALAIWQGQGFYHFTTCDQKSNNANVIKNVDYPNDIEGVWTYVYYSYSAKENNAVAFIKFGESDFQQVTHQVTHPAAKQVRFILGGTDEKRYPAFNGLFTNVYFNSRIGAYINSVPNLNKLLDTQGPKPSIKLVDLSTTTLVDKETSRTPKDEPVVTEVEEKRLPHQYAFSGWFRWAAMQQDPWHNIFRVQIKTPSTDNVLGDRTLSAWVGTGEGGIIHLPTYTYTNMNGGGNTNLFKNIQHKGRNTEWHFIYFGYSKDQNKAQVYIKWTQSEDTLEYPDTRHYFASKFYIFTGRDKHFPGFNGNVAQAKFNIGEGAFVGDKNFNLPKDPFSFGSGVNTYHKDQPKPQPETKPDSKVLDNAQGQKEPALNRELKDEKELESYGYGFWMRYLTVYPERQINGKNQPWYFLSRLTWNEKYDNIGMGDRTLAIWQGAGFYHFTTCNIANGNTNLIQNINFPNDIEGLWTYVYYSYSRASKQAVAFIQYGNDAPQTATHSTQHKDTKYVRFILGGNDEARYPGFNGQFTGVSFDKTYIGTVDEFKAFVQKVGVPQVGLQQLTTVGLADQVSRSAEADITKEATVGGGDQKFPQEYAISGWFKWKPTAQAAWHNIFRVQIKKPSTDNVLGDRTLTMWVGTPEGGILHFPTYTYDNMVGGGNTNLYKNIQHKQRHLEWFYVYYGYSRTVSKAQVYVKWASNDDSLTYDNVRHYLTPEFYVFVGRDKQYPGLSGKMGYVKFNLGDGSFLKDPNFDHPQDAFGFKQGVENLVKKPAAAIEPGTPITEELTNGFEQKNPVVDKAAPSERDLEEYGYGFWFRFLHNYPVRLPNGKNQAWYFVARLANQEKYDNIRMGDRMLAVWQGQGFYHFTTCNKVDNNPNYIKNINYPEDIEGVWTYLYYSYSDDKNRAVGHIKYGNDDIQSIRHDVNHPETKYVRFVLGGNDENRYPGFNGVFSQITFSTKEGAFIDTADLLKGFISKLTKPSQGFNDLANYKLIEDSLTRTSDDKPLTKVIGKETERFPAEYAFSGWFKWQPLAQQPWHNIFRVQIKTPSTDNVLGDRTLSAWVGTGEGGIIHLPTYTYTNMNGAGNANVWKNIQHKNRFTSWFFLYFGYSKDQQLAQAYIKWTDGEDQLAYEKTNHYLATQFYVFTGRDDHFPGFNGKLGEVNFNIGKGAFRKPTDYSHEKDIFGFKSGTEKFIKKPADEFKPADSDKNILENASSQDKPVVDKEVSSEKPFEQYGYGFWLRFLSKYPEQLPNGKNQAWYFVSRLANQDKYDNIRMGDRTLAIWQGQGYYHFTTCSSATNNPNLIQNNNYPEDIEGLWTYIYYSYSAEQNKAVGFIKYGNTDFQRIVHETTHSLTKYLRFILGGNDAKRYPGFNGLFTSVTFSTESAFVSDVDKLNAYLLKNQAPSVIVPLQTTELVKDQITRDKDDKPSVVQSVGGNNKFPLEYALSGWFRWKPTAQAAWHNVFRVQIKKTPVTDSWLGDRTLTCWVGTAEGGILHFPTYTYTNMNGGGNNNFFKNIQYKNRINEWFYVYYGYSKVQATTQIYVKWFDSEDSMSYDKINHYLTPEFQVWVGRDEPFVGFNGRIAYVNFNAGDGAYVKNNKFDHPQDIFKFNVGQAKLFEKQEEVKPGQINKDILSSPTSQDKPVVDSNAQSDNNLEEYGYGFWMRFLTAFPERMLNGKNQAWYFVARLANQEKYDNVRMGDRLLAIWQGQGYYHYTTCNAVNGNANVIQNIDYPADIEGVWTYIYYSYSEAKSRAVGFIKYGNEDSIKAIRHDVTHPDTKYVRFTLGGTDAKRYPGFNGIFTQVTFDAAKGVFIDTADQLKGYMNKLENPTVGQVDLQTYRLITNEQFREKTNDPNFNAVGKDNERFPFEYSMSGWFKWQSAPQDAWQNIFRVSINEKPADQFLGDRTLSAWIGTGEGGIIHMPTYTYANMNGGGNANVWKNIQHKDRHTKWFFIYFGYSKTQAKAYSYIKWQADDDFLVYDNTNHYYAPNFQVFLGRDKFFTGWNGKIAYTQFNLGKGAFRSAKDFTHPNDAFGIGAGVDKLKKPDTGFKPAESDPAVKENAFNQDKPIHDKVATSENPFDEYGYGFWMRFLTAYPQRLNNGKNEAWYFISRLVNQEKYDNIRMGDRMLAMWQGQGYYHFTAANVLTGNPNMIQNVNYPEDIEGLWTFVYYSYSVEENKAQGFIKFGDENFKQITHQTTQPLTKYLRFILGGNDEKRYPGFNGLFTSITFSTQLGAYVDSMDALNKYVNANSYPKLDTTPQNYALIKDPITRKPDDDLFLREFGEEKQRFPVEYSISGWYKWIEGTPANQWQNLYRVLLKKEPTDTAVLGDRTLAGWIGFGNVHQSTYTYVNMNGAGNNNIWKQAEHKDRHIRWFFVYHGYSRNDRLSYAFVQYFKGSESLSWDKVNHYFVPRFYVYVGRDAINGFNGQIGAINFNIGAGSFRKGEDFTHDKDFFGFGAPFVQTKVKPFDIKDRATDLFVSAAPTQEKPSYTKVLPDDEVASAEEYGYGFWARYLTQYPTPQRTGMQGEWTFVSRLTKNQKLQDVTLGDRTLAIFLNRNSAFYFATTNAGNPNAFVNSAVRPDFEGVWIYIHFSHNLEKKQSVAFLKYGDEKPFRYQQAANHVPPSFLQFYLGGKDFYNSWNGQFSDVMVSASKGIFIDDEAAFTKHLSGFKMPAQFNYDLKTFEVIPKEQPYDAKQEIKEQMFQEDVALRPEYAWSGWFKWDSTPVGNWFLYARLSIFQTPENLQALGDRTLAAWAGPNVLQFSTYNYNNLIGGGNADSWNRLNPGQDLVRWHYVYFGYSLVEKAAYYRVEFKGRLEEFTFKDHKHYYPNRYSLQIGKDKFSQPFVGLAAYFRLNVGEGAYRTSGYEKAKNDIFAYNIGKQAYVRPSPTFDVNKDQNKGVSDSPVDVKEPVWTKKLIGSDLDDINEYGYSFWLRHMAHYPVQMPRGLSDKPWSFVARLTKNQQLQDITVGDRVLAVWLQQGNYYHFTTYHQANPNLIQNINNLNDIDGIWYYLHFAHSLGSKQSVGFLHNGEKLNKVVFAAEHTPPTFLQFYLGGSQLNYPAFNGQFANVIFSVGDGIFKKEDADFNSFFTELKQPDPFNRNLVTKNIVEAPKEFNKDSAKDEKVFAEYALVGEYSWSGWFKWTPTVQQAWHLMVRLAILQNSEDISFLGDRTLNAWVGQGYFHFTCYHVANINAAGNVNQNQNMNYETDHVKWHFIYFGYSRPQRLAHAKVEFRDRNAELLFKNTFQYLPNKFSFYVAKDKVYPSYSGNIAHLRFNGGDGAFDPKSYADNKQDIFGYNIGKDNVKEKEPELDPVRQQEVLDSAWNQDKPVYQTEFKKEDLVGIQEYGYGFYYRHLEQYPVQMRDGRLEPWYMMSRLSWNKDEGNIRMGDRLLATWQEQAAILFVTNNLPGDPNMLGRINVADREGVWTFLYFSYSLEDQLAVGILKFDNNDEVFHIPMKCNHGKVDYLKFTLGSAPPHFYPRFNGQFANYAVKLGPGAFVKNYDAKKKYLVNRIPHPPADDNKFRQFKVVEGEKQFKGDSQDEVIVEVPNDFSKFSTEYSISGWLRWDNPALGAPWYNVFRLSLYNGDQNAENRFGDRDLALFKHNTYYQYHTYNYNPGQPWTFEHVIPHTDQHTVWHFFYSGYSREKGIQYHYISFQESDVEKVFDKQKHLVVNKHYLSFGKDYKKFFPSHRGFTGTASMVNLNYGEGAFTMKPFTKKNDLFQFADGEKKYRKPFELVEIWSEKNKLIGSISDSKDPVFDVQLEDAKNNIRGLDEYGWVAWVRSSRTEPKNLPFRPHTHSIGRLTTQRVNKNTQQPGDRVLVAWQYFPTYYFATYTQGNNDVAQQTPFKIVDGYWRFISMSYKKGQVKAYVFFDDKDIADLTFNVKHELVNDYLRFTSGGETETFKYNNFNGYLLNIGLRYGQGAHIATKEDLLRQLQGPWKLPDEVLFDQTRVSQSILKEKKEFKADGEPVWVTIKPDAARGKDEYAISGWARWVDPAAIQAWHLLYRVQIYDKDADGLKNLDRPGDRTLACWKGNGFFYVATYTVDQGHGGAWNIERTNPYDEVMHKNWVYFYQGYSRQKQNVHIYIKYPSRDIHFDVPANHFVPTQFYVQFGKDQWHGGWNGFLESWYFNTGNGAYKTQDYGTDESDQLSFGFGGRVIPKPQNWESKEMFQNNWGPTEQSLGKEVEITDDYINGLTEYGYGMWTRFIWNGEKKIVDKPAWMALSRLTYRPNYQGDAAQVGDRLLAIWVGAGFYHFTTSLPGNGNLVNNVNYNNLLDGSWNYIYYGYKKLEKGGNVVGHVFFGGQAVRTTNFPEIVNHLPLSDYLYFCVGSSGAKLRTNYHSFNGHISNVILMLGDGSYYKNPDDLRKLLPEMPKFPELVPIKEVIFEEARDLKREVAQVAPVEFADKFAGQSEYSVSIWFKWSTIARATWENVYTLSYNEPNIRGNHVRPGDRVLSLFQYADHRQFFSTYTNPDVDDAFQQIFTECPTPALDQTAWVYAYYAYSKKASSVYSFYKTRTTECEKKLPASHRVPRYLGLYVGKDGIHTPYNGKYQQMYLMAGTGAYRDKDVLSFDPYIAGALGVQAKPYKWSDKKDEFEQPFDGTLQQEFEPALVDGHSAYAIGFWSRYLTAIPKRVLEKPAWVSVARFTVNKDYQDQAKVGDRTLALWLGKGFYGFRTYNLATNTPTIAQDIKYDDKLEGEWNFIYFCFASSKQQALGYVKFSSTGDVKRVTFPEITHKPIEGYGKVVVGKEFTYPGFSGKIAQLQMIFGGQGYVPDVEQLEALIKTTFPQPDLNIPDTQVLKIQEDEIEKKVGDNPQFTEWPTQYQESLEYSIFGWFRYASPKLQKDNNVLLRLTNNEPAYRKEAAIVGDRTLLIMYQPNEVVFSTYTLGTIDDGQVANIRKPTPLGNNFGVWTYVWFGYSWPKKVASGIVKFPSDKAVVPYDNVAHMVPKYMALFAGSDGMLGGWDGPMRKVGAIFGKGAYIDPNKGNYENMLPNLLGMQAKKSEWKPAKEEIILVPIKDKPGYDLTFKEEVGGVTEYGYGLWTRWLMTTPDRVVEKSPFHQLIRLTSTEKYEDNVALGNRVLAIWAGKGYYHFTTYDKKNNKASISANSNYDDYLEGHWNYIYYSFTAQDSARAVGFVHFGELPVQTVSRIELIDIAHNPLNGYARVVVANNEFGYPSFNGMITGLRIFFGQGFVGSKEQFLKDVLAVQPKPQLTVPARTDINVLKEEKVVNKGDAGIPIKTQYDQYQGVLEYAVSGWVQTRKGQADELSRMIFRLTINDPQIQKDKSLAGDRTLACFLFKDAFTFSTYDYGDLDSNDDDQNDIQWPSKIGANGGEWIFLYFGYNSKIRKAFAYTLFLNRELGNQYNDLKHFVPNKFWFYLGGDGFNQQFEGTMFNWNLNFGDGAFTNKPKQVISSWPYEPQQQAADQVLSVLLGNQGLSSIKLNRLQGPASGQFDVTGGPASGQFTKSGGPASGVIDKTGGAKSGVVEQSTGPKSGQTSTAAGPKSGQSETAAGPQSGASQ</sequence>
<organism evidence="3 4">
    <name type="scientific">Paramecium sonneborni</name>
    <dbReference type="NCBI Taxonomy" id="65129"/>
    <lineage>
        <taxon>Eukaryota</taxon>
        <taxon>Sar</taxon>
        <taxon>Alveolata</taxon>
        <taxon>Ciliophora</taxon>
        <taxon>Intramacronucleata</taxon>
        <taxon>Oligohymenophorea</taxon>
        <taxon>Peniculida</taxon>
        <taxon>Parameciidae</taxon>
        <taxon>Paramecium</taxon>
    </lineage>
</organism>
<feature type="region of interest" description="Disordered" evidence="2">
    <location>
        <begin position="3341"/>
        <end position="3360"/>
    </location>
</feature>
<accession>A0A8S1KU80</accession>
<dbReference type="PANTHER" id="PTHR13354">
    <property type="entry name" value="ROUND SPERMATID BASIC PROTEIN 1"/>
    <property type="match status" value="1"/>
</dbReference>
<protein>
    <submittedName>
        <fullName evidence="3">Uncharacterized protein</fullName>
    </submittedName>
</protein>
<reference evidence="3" key="1">
    <citation type="submission" date="2021-01" db="EMBL/GenBank/DDBJ databases">
        <authorList>
            <consortium name="Genoscope - CEA"/>
            <person name="William W."/>
        </authorList>
    </citation>
    <scope>NUCLEOTIDE SEQUENCE</scope>
</reference>
<feature type="compositionally biased region" description="Polar residues" evidence="2">
    <location>
        <begin position="7635"/>
        <end position="7659"/>
    </location>
</feature>
<feature type="region of interest" description="Disordered" evidence="2">
    <location>
        <begin position="3767"/>
        <end position="3788"/>
    </location>
</feature>
<dbReference type="GO" id="GO:0005634">
    <property type="term" value="C:nucleus"/>
    <property type="evidence" value="ECO:0007669"/>
    <property type="project" value="InterPro"/>
</dbReference>
<dbReference type="EMBL" id="CAJJDN010000011">
    <property type="protein sequence ID" value="CAD8057951.1"/>
    <property type="molecule type" value="Genomic_DNA"/>
</dbReference>
<name>A0A8S1KU80_9CILI</name>
<feature type="region of interest" description="Disordered" evidence="2">
    <location>
        <begin position="7600"/>
        <end position="7669"/>
    </location>
</feature>
<evidence type="ECO:0000313" key="4">
    <source>
        <dbReference type="Proteomes" id="UP000692954"/>
    </source>
</evidence>
<feature type="region of interest" description="Disordered" evidence="2">
    <location>
        <begin position="767"/>
        <end position="812"/>
    </location>
</feature>
<feature type="coiled-coil region" evidence="1">
    <location>
        <begin position="210"/>
        <end position="240"/>
    </location>
</feature>
<feature type="compositionally biased region" description="Polar residues" evidence="2">
    <location>
        <begin position="1223"/>
        <end position="1235"/>
    </location>
</feature>
<gene>
    <name evidence="3" type="ORF">PSON_ATCC_30995.1.T0110474</name>
</gene>
<keyword evidence="1" id="KW-0175">Coiled coil</keyword>